<evidence type="ECO:0000313" key="3">
    <source>
        <dbReference type="EMBL" id="PYF02753.1"/>
    </source>
</evidence>
<sequence>MDQDILDHLRKLHTRAIDARNGYQEALDEADGHGCSALFHDMIALHEGHSRALAAELTKAGETPDDGGSFMSLVHEAIMNVRALFNSLDESVLPGLIDGEKRNVETYDDALRAITRPPLATLLTAQRDELRQQIAKMEAQQAEFEHAAAEAR</sequence>
<evidence type="ECO:0000259" key="2">
    <source>
        <dbReference type="Pfam" id="PF09537"/>
    </source>
</evidence>
<name>A0A318TDT0_9BRAD</name>
<dbReference type="EMBL" id="QJTI01000010">
    <property type="protein sequence ID" value="PYF02753.1"/>
    <property type="molecule type" value="Genomic_DNA"/>
</dbReference>
<dbReference type="SUPFAM" id="SSF47240">
    <property type="entry name" value="Ferritin-like"/>
    <property type="match status" value="1"/>
</dbReference>
<proteinExistence type="predicted"/>
<dbReference type="InterPro" id="IPR012347">
    <property type="entry name" value="Ferritin-like"/>
</dbReference>
<dbReference type="InterPro" id="IPR019052">
    <property type="entry name" value="DUF2383"/>
</dbReference>
<dbReference type="Pfam" id="PF09537">
    <property type="entry name" value="DUF2383"/>
    <property type="match status" value="1"/>
</dbReference>
<dbReference type="RefSeq" id="WP_110780960.1">
    <property type="nucleotide sequence ID" value="NZ_QJTI01000010.1"/>
</dbReference>
<dbReference type="Gene3D" id="1.20.1260.10">
    <property type="match status" value="1"/>
</dbReference>
<protein>
    <submittedName>
        <fullName evidence="3">Uncharacterized protein (TIGR02284 family)</fullName>
    </submittedName>
</protein>
<evidence type="ECO:0000313" key="4">
    <source>
        <dbReference type="Proteomes" id="UP000248148"/>
    </source>
</evidence>
<feature type="domain" description="DUF2383" evidence="2">
    <location>
        <begin position="4"/>
        <end position="112"/>
    </location>
</feature>
<keyword evidence="4" id="KW-1185">Reference proteome</keyword>
<keyword evidence="1" id="KW-0175">Coiled coil</keyword>
<comment type="caution">
    <text evidence="3">The sequence shown here is derived from an EMBL/GenBank/DDBJ whole genome shotgun (WGS) entry which is preliminary data.</text>
</comment>
<feature type="coiled-coil region" evidence="1">
    <location>
        <begin position="120"/>
        <end position="150"/>
    </location>
</feature>
<evidence type="ECO:0000256" key="1">
    <source>
        <dbReference type="SAM" id="Coils"/>
    </source>
</evidence>
<dbReference type="InterPro" id="IPR009078">
    <property type="entry name" value="Ferritin-like_SF"/>
</dbReference>
<dbReference type="AlphaFoldDB" id="A0A318TDT0"/>
<gene>
    <name evidence="3" type="ORF">BJ122_11090</name>
</gene>
<accession>A0A318TDT0</accession>
<dbReference type="OrthoDB" id="7723758at2"/>
<dbReference type="Proteomes" id="UP000248148">
    <property type="component" value="Unassembled WGS sequence"/>
</dbReference>
<reference evidence="3 4" key="1">
    <citation type="submission" date="2018-06" db="EMBL/GenBank/DDBJ databases">
        <title>Genomic Encyclopedia of Archaeal and Bacterial Type Strains, Phase II (KMG-II): from individual species to whole genera.</title>
        <authorList>
            <person name="Goeker M."/>
        </authorList>
    </citation>
    <scope>NUCLEOTIDE SEQUENCE [LARGE SCALE GENOMIC DNA]</scope>
    <source>
        <strain evidence="3 4">JCM 11668</strain>
    </source>
</reference>
<organism evidence="3 4">
    <name type="scientific">Rhodopseudomonas faecalis</name>
    <dbReference type="NCBI Taxonomy" id="99655"/>
    <lineage>
        <taxon>Bacteria</taxon>
        <taxon>Pseudomonadati</taxon>
        <taxon>Pseudomonadota</taxon>
        <taxon>Alphaproteobacteria</taxon>
        <taxon>Hyphomicrobiales</taxon>
        <taxon>Nitrobacteraceae</taxon>
        <taxon>Rhodopseudomonas</taxon>
    </lineage>
</organism>